<reference evidence="4 5" key="1">
    <citation type="submission" date="2024-04" db="EMBL/GenBank/DDBJ databases">
        <title>Isolation of an actinomycete strain from pig manure.</title>
        <authorList>
            <person name="Gong T."/>
            <person name="Yu Z."/>
            <person name="An M."/>
            <person name="Wei C."/>
            <person name="Yang W."/>
            <person name="Liu L."/>
        </authorList>
    </citation>
    <scope>NUCLEOTIDE SEQUENCE [LARGE SCALE GENOMIC DNA]</scope>
    <source>
        <strain evidence="4 5">ZF39</strain>
    </source>
</reference>
<evidence type="ECO:0000256" key="2">
    <source>
        <dbReference type="SAM" id="Coils"/>
    </source>
</evidence>
<dbReference type="Pfam" id="PF01076">
    <property type="entry name" value="Mob_Pre"/>
    <property type="match status" value="1"/>
</dbReference>
<keyword evidence="5" id="KW-1185">Reference proteome</keyword>
<feature type="coiled-coil region" evidence="2">
    <location>
        <begin position="304"/>
        <end position="400"/>
    </location>
</feature>
<organism evidence="4 5">
    <name type="scientific">Ammonicoccus fulvus</name>
    <dbReference type="NCBI Taxonomy" id="3138240"/>
    <lineage>
        <taxon>Bacteria</taxon>
        <taxon>Bacillati</taxon>
        <taxon>Actinomycetota</taxon>
        <taxon>Actinomycetes</taxon>
        <taxon>Propionibacteriales</taxon>
        <taxon>Propionibacteriaceae</taxon>
        <taxon>Ammonicoccus</taxon>
    </lineage>
</organism>
<name>A0ABZ3FS05_9ACTN</name>
<evidence type="ECO:0000256" key="1">
    <source>
        <dbReference type="ARBA" id="ARBA00010657"/>
    </source>
</evidence>
<evidence type="ECO:0000313" key="4">
    <source>
        <dbReference type="EMBL" id="XAN08520.1"/>
    </source>
</evidence>
<dbReference type="Gene3D" id="3.30.930.30">
    <property type="match status" value="1"/>
</dbReference>
<evidence type="ECO:0000256" key="3">
    <source>
        <dbReference type="SAM" id="MobiDB-lite"/>
    </source>
</evidence>
<dbReference type="Proteomes" id="UP001442841">
    <property type="component" value="Chromosome"/>
</dbReference>
<keyword evidence="2" id="KW-0175">Coiled coil</keyword>
<comment type="similarity">
    <text evidence="1">Belongs to the plasmid mobilization pre family.</text>
</comment>
<proteinExistence type="inferred from homology"/>
<dbReference type="RefSeq" id="WP_425309976.1">
    <property type="nucleotide sequence ID" value="NZ_CP154795.1"/>
</dbReference>
<feature type="region of interest" description="Disordered" evidence="3">
    <location>
        <begin position="27"/>
        <end position="47"/>
    </location>
</feature>
<dbReference type="InterPro" id="IPR001668">
    <property type="entry name" value="Mob_Pre"/>
</dbReference>
<dbReference type="EMBL" id="CP154795">
    <property type="protein sequence ID" value="XAN08520.1"/>
    <property type="molecule type" value="Genomic_DNA"/>
</dbReference>
<sequence length="458" mass="51404">MGDATLGWSTSARWERRTASEAKALHKHEARDLENPGRGHSNPDIDLARVGDNKVYVTNDDGELVESTAPGDWARAIDRNLSRVKGARYDPVEQQWYDSITRKGKASERKRRADRTEVIDAVLQLDPKFTGPIVAGHYPVRDDNGHVLLDADGNEVTEWHDAMTPEKREECERLLMTMVETFGGKVGRHNIVGVAIQWDETYPHAHMQMTPVDEKGRLDWKSFIDGPVATSRFHDVIRLNLQAEGYDATMERISDGQKHLGQEKFKARRDEERRTRQQTAAAEAKAAALVSVAAKDGARALEDRRAARDDRAAAKADRAEAKAQLAEVVELRRTAKAQGHREGYADGRREAEDEVAETLRLAAQQRAEAARQADANRRAAEATQQALRDVQEERDAVKAIREDLERFFKRLGGFLKKHGVPISAWTEYNKRLDAARDHAQAAAAEPDRSPAVGHDRER</sequence>
<evidence type="ECO:0000313" key="5">
    <source>
        <dbReference type="Proteomes" id="UP001442841"/>
    </source>
</evidence>
<accession>A0ABZ3FS05</accession>
<protein>
    <submittedName>
        <fullName evidence="4">Plasmid recombination protein</fullName>
    </submittedName>
</protein>
<gene>
    <name evidence="4" type="ORF">AADG42_14815</name>
</gene>
<feature type="region of interest" description="Disordered" evidence="3">
    <location>
        <begin position="436"/>
        <end position="458"/>
    </location>
</feature>
<dbReference type="CDD" id="cd17242">
    <property type="entry name" value="MobM_relaxase"/>
    <property type="match status" value="1"/>
</dbReference>